<dbReference type="RefSeq" id="WP_111379351.1">
    <property type="nucleotide sequence ID" value="NZ_JAVREX010000001.1"/>
</dbReference>
<sequence length="73" mass="8686">MELPPVTRPKPLVWTPERIEHWKRTGEKPGPVMVWTPELTGRFLDFVKDDWLYELWHSFIFLGPRRGEMAALP</sequence>
<comment type="caution">
    <text evidence="1">The sequence shown here is derived from an EMBL/GenBank/DDBJ whole genome shotgun (WGS) entry which is preliminary data.</text>
</comment>
<gene>
    <name evidence="1" type="ORF">RM649_02890</name>
</gene>
<dbReference type="EMBL" id="JAVREX010000001">
    <property type="protein sequence ID" value="MDT0426596.1"/>
    <property type="molecule type" value="Genomic_DNA"/>
</dbReference>
<evidence type="ECO:0008006" key="3">
    <source>
        <dbReference type="Google" id="ProtNLM"/>
    </source>
</evidence>
<keyword evidence="2" id="KW-1185">Reference proteome</keyword>
<proteinExistence type="predicted"/>
<reference evidence="2" key="1">
    <citation type="submission" date="2023-07" db="EMBL/GenBank/DDBJ databases">
        <title>30 novel species of actinomycetes from the DSMZ collection.</title>
        <authorList>
            <person name="Nouioui I."/>
        </authorList>
    </citation>
    <scope>NUCLEOTIDE SEQUENCE [LARGE SCALE GENOMIC DNA]</scope>
    <source>
        <strain evidence="2">DSM 41770</strain>
    </source>
</reference>
<dbReference type="Proteomes" id="UP001183777">
    <property type="component" value="Unassembled WGS sequence"/>
</dbReference>
<protein>
    <recommendedName>
        <fullName evidence="3">Integrase</fullName>
    </recommendedName>
</protein>
<evidence type="ECO:0000313" key="1">
    <source>
        <dbReference type="EMBL" id="MDT0426596.1"/>
    </source>
</evidence>
<evidence type="ECO:0000313" key="2">
    <source>
        <dbReference type="Proteomes" id="UP001183777"/>
    </source>
</evidence>
<organism evidence="1 2">
    <name type="scientific">Streptomyces salyersiae</name>
    <dbReference type="NCBI Taxonomy" id="3075530"/>
    <lineage>
        <taxon>Bacteria</taxon>
        <taxon>Bacillati</taxon>
        <taxon>Actinomycetota</taxon>
        <taxon>Actinomycetes</taxon>
        <taxon>Kitasatosporales</taxon>
        <taxon>Streptomycetaceae</taxon>
        <taxon>Streptomyces</taxon>
    </lineage>
</organism>
<accession>A0ABU2RCJ8</accession>
<name>A0ABU2RCJ8_9ACTN</name>